<evidence type="ECO:0000259" key="9">
    <source>
        <dbReference type="PROSITE" id="PS50802"/>
    </source>
</evidence>
<dbReference type="SUPFAM" id="SSF54001">
    <property type="entry name" value="Cysteine proteinases"/>
    <property type="match status" value="1"/>
</dbReference>
<dbReference type="PROSITE" id="PS50802">
    <property type="entry name" value="OTU"/>
    <property type="match status" value="1"/>
</dbReference>
<dbReference type="EC" id="3.4.19.12" evidence="3"/>
<feature type="region of interest" description="Disordered" evidence="8">
    <location>
        <begin position="369"/>
        <end position="399"/>
    </location>
</feature>
<dbReference type="RefSeq" id="XP_025418277.1">
    <property type="nucleotide sequence ID" value="XM_025562492.1"/>
</dbReference>
<dbReference type="InterPro" id="IPR038765">
    <property type="entry name" value="Papain-like_cys_pep_sf"/>
</dbReference>
<keyword evidence="4" id="KW-0645">Protease</keyword>
<keyword evidence="5" id="KW-0833">Ubl conjugation pathway</keyword>
<dbReference type="GO" id="GO:0061578">
    <property type="term" value="F:K63-linked deubiquitinase activity"/>
    <property type="evidence" value="ECO:0007669"/>
    <property type="project" value="TreeGrafter"/>
</dbReference>
<gene>
    <name evidence="11" type="primary">LOC112689007</name>
</gene>
<feature type="compositionally biased region" description="Polar residues" evidence="8">
    <location>
        <begin position="30"/>
        <end position="52"/>
    </location>
</feature>
<feature type="region of interest" description="Disordered" evidence="8">
    <location>
        <begin position="444"/>
        <end position="468"/>
    </location>
</feature>
<organism evidence="10 11">
    <name type="scientific">Sipha flava</name>
    <name type="common">yellow sugarcane aphid</name>
    <dbReference type="NCBI Taxonomy" id="143950"/>
    <lineage>
        <taxon>Eukaryota</taxon>
        <taxon>Metazoa</taxon>
        <taxon>Ecdysozoa</taxon>
        <taxon>Arthropoda</taxon>
        <taxon>Hexapoda</taxon>
        <taxon>Insecta</taxon>
        <taxon>Pterygota</taxon>
        <taxon>Neoptera</taxon>
        <taxon>Paraneoptera</taxon>
        <taxon>Hemiptera</taxon>
        <taxon>Sternorrhyncha</taxon>
        <taxon>Aphidomorpha</taxon>
        <taxon>Aphidoidea</taxon>
        <taxon>Aphididae</taxon>
        <taxon>Sipha</taxon>
    </lineage>
</organism>
<keyword evidence="10" id="KW-1185">Reference proteome</keyword>
<dbReference type="Gene3D" id="3.90.70.80">
    <property type="match status" value="1"/>
</dbReference>
<dbReference type="PANTHER" id="PTHR12419:SF4">
    <property type="entry name" value="OTU DOMAIN-CONTAINING PROTEIN 5"/>
    <property type="match status" value="1"/>
</dbReference>
<dbReference type="GO" id="GO:0004843">
    <property type="term" value="F:cysteine-type deubiquitinase activity"/>
    <property type="evidence" value="ECO:0007669"/>
    <property type="project" value="UniProtKB-EC"/>
</dbReference>
<proteinExistence type="inferred from homology"/>
<comment type="similarity">
    <text evidence="2">Belongs to the peptidase C85 family.</text>
</comment>
<feature type="compositionally biased region" description="Basic residues" evidence="8">
    <location>
        <begin position="1"/>
        <end position="10"/>
    </location>
</feature>
<evidence type="ECO:0000256" key="6">
    <source>
        <dbReference type="ARBA" id="ARBA00022801"/>
    </source>
</evidence>
<comment type="catalytic activity">
    <reaction evidence="1">
        <text>Thiol-dependent hydrolysis of ester, thioester, amide, peptide and isopeptide bonds formed by the C-terminal Gly of ubiquitin (a 76-residue protein attached to proteins as an intracellular targeting signal).</text>
        <dbReference type="EC" id="3.4.19.12"/>
    </reaction>
</comment>
<evidence type="ECO:0000313" key="10">
    <source>
        <dbReference type="Proteomes" id="UP000694846"/>
    </source>
</evidence>
<sequence>MTVLSKKKSQAHSEDGEPSSSAHNLALPMTTAQAHSQINTLEERISSPQRWSVDNIDNGLSSKQAKRRIQRSPHRSIRSNKGRDRENWGENRPSTNFISCKCGSVDADGQCDAEKCGYNSEDEHGEVSKQYNSMDWVEQDRVFEKKLKKCGLILKQMKDDGACLFRAVSDQLFGDQDMHDIVRKQCMDYVASNKDYYMQYVTEDFNTYIARKRLDQTHGNHVEIHAMSELYNRPIEVYCYDIEPINIFNRANTSETLNAPIRLSYQRGSHYNSIVDPHKATIGVGLGLPNFSPGSADKKLLTDAVRQSEDYMLEQTMLEDKLRATDWEATNETIDEQIARESYLQFLKDNEKRNKCDKESAVTSTATSASVVKSYQPRTSPPRYSVGPKTPPNTSPCRDYSKLENSPIVALPPHLFGMSKWEDIGILTQVLATSQQEYLDNLKRQHDEQKEEVDKQFLYDLEKPSTSH</sequence>
<dbReference type="FunFam" id="3.90.70.80:FF:000018">
    <property type="entry name" value="OTU domain-containing protein 5-B"/>
    <property type="match status" value="1"/>
</dbReference>
<keyword evidence="6" id="KW-0378">Hydrolase</keyword>
<evidence type="ECO:0000313" key="11">
    <source>
        <dbReference type="RefSeq" id="XP_025418277.1"/>
    </source>
</evidence>
<dbReference type="OrthoDB" id="409956at2759"/>
<evidence type="ECO:0000256" key="8">
    <source>
        <dbReference type="SAM" id="MobiDB-lite"/>
    </source>
</evidence>
<dbReference type="GO" id="GO:0016579">
    <property type="term" value="P:protein deubiquitination"/>
    <property type="evidence" value="ECO:0007669"/>
    <property type="project" value="TreeGrafter"/>
</dbReference>
<feature type="domain" description="OTU" evidence="9">
    <location>
        <begin position="152"/>
        <end position="277"/>
    </location>
</feature>
<protein>
    <recommendedName>
        <fullName evidence="3">ubiquitinyl hydrolase 1</fullName>
        <ecNumber evidence="3">3.4.19.12</ecNumber>
    </recommendedName>
    <alternativeName>
        <fullName evidence="7">Deubiquitinating enzyme A</fullName>
    </alternativeName>
</protein>
<dbReference type="CDD" id="cd22752">
    <property type="entry name" value="OTU_OTUD5-like"/>
    <property type="match status" value="1"/>
</dbReference>
<name>A0A8B8G5T9_9HEMI</name>
<dbReference type="GO" id="GO:0006508">
    <property type="term" value="P:proteolysis"/>
    <property type="evidence" value="ECO:0007669"/>
    <property type="project" value="UniProtKB-KW"/>
</dbReference>
<evidence type="ECO:0000256" key="5">
    <source>
        <dbReference type="ARBA" id="ARBA00022786"/>
    </source>
</evidence>
<accession>A0A8B8G5T9</accession>
<dbReference type="InterPro" id="IPR050704">
    <property type="entry name" value="Peptidase_C85-like"/>
</dbReference>
<feature type="compositionally biased region" description="Basic residues" evidence="8">
    <location>
        <begin position="64"/>
        <end position="80"/>
    </location>
</feature>
<dbReference type="InterPro" id="IPR003323">
    <property type="entry name" value="OTU_dom"/>
</dbReference>
<reference evidence="11" key="1">
    <citation type="submission" date="2025-08" db="UniProtKB">
        <authorList>
            <consortium name="RefSeq"/>
        </authorList>
    </citation>
    <scope>IDENTIFICATION</scope>
    <source>
        <tissue evidence="11">Whole body</tissue>
    </source>
</reference>
<dbReference type="Proteomes" id="UP000694846">
    <property type="component" value="Unplaced"/>
</dbReference>
<evidence type="ECO:0000256" key="4">
    <source>
        <dbReference type="ARBA" id="ARBA00022670"/>
    </source>
</evidence>
<dbReference type="AlphaFoldDB" id="A0A8B8G5T9"/>
<dbReference type="GeneID" id="112689007"/>
<evidence type="ECO:0000256" key="1">
    <source>
        <dbReference type="ARBA" id="ARBA00000707"/>
    </source>
</evidence>
<evidence type="ECO:0000256" key="2">
    <source>
        <dbReference type="ARBA" id="ARBA00010407"/>
    </source>
</evidence>
<dbReference type="Pfam" id="PF02338">
    <property type="entry name" value="OTU"/>
    <property type="match status" value="1"/>
</dbReference>
<evidence type="ECO:0000256" key="3">
    <source>
        <dbReference type="ARBA" id="ARBA00012759"/>
    </source>
</evidence>
<evidence type="ECO:0000256" key="7">
    <source>
        <dbReference type="ARBA" id="ARBA00033460"/>
    </source>
</evidence>
<feature type="region of interest" description="Disordered" evidence="8">
    <location>
        <begin position="1"/>
        <end position="90"/>
    </location>
</feature>
<dbReference type="PANTHER" id="PTHR12419">
    <property type="entry name" value="OTU DOMAIN CONTAINING PROTEIN"/>
    <property type="match status" value="1"/>
</dbReference>